<reference evidence="3" key="1">
    <citation type="submission" date="2021-01" db="EMBL/GenBank/DDBJ databases">
        <authorList>
            <consortium name="Genoscope - CEA"/>
            <person name="William W."/>
        </authorList>
    </citation>
    <scope>NUCLEOTIDE SEQUENCE</scope>
</reference>
<dbReference type="EMBL" id="HG994366">
    <property type="protein sequence ID" value="CAF1920551.1"/>
    <property type="molecule type" value="Genomic_DNA"/>
</dbReference>
<dbReference type="AlphaFoldDB" id="A0A816KVQ7"/>
<protein>
    <submittedName>
        <fullName evidence="3">(rape) hypothetical protein</fullName>
    </submittedName>
</protein>
<dbReference type="Proteomes" id="UP001295469">
    <property type="component" value="Chromosome C02"/>
</dbReference>
<dbReference type="GO" id="GO:0016747">
    <property type="term" value="F:acyltransferase activity, transferring groups other than amino-acyl groups"/>
    <property type="evidence" value="ECO:0007669"/>
    <property type="project" value="UniProtKB-ARBA"/>
</dbReference>
<keyword evidence="1" id="KW-0808">Transferase</keyword>
<evidence type="ECO:0000256" key="2">
    <source>
        <dbReference type="ARBA" id="ARBA00023315"/>
    </source>
</evidence>
<proteinExistence type="predicted"/>
<organism evidence="3">
    <name type="scientific">Brassica napus</name>
    <name type="common">Rape</name>
    <dbReference type="NCBI Taxonomy" id="3708"/>
    <lineage>
        <taxon>Eukaryota</taxon>
        <taxon>Viridiplantae</taxon>
        <taxon>Streptophyta</taxon>
        <taxon>Embryophyta</taxon>
        <taxon>Tracheophyta</taxon>
        <taxon>Spermatophyta</taxon>
        <taxon>Magnoliopsida</taxon>
        <taxon>eudicotyledons</taxon>
        <taxon>Gunneridae</taxon>
        <taxon>Pentapetalae</taxon>
        <taxon>rosids</taxon>
        <taxon>malvids</taxon>
        <taxon>Brassicales</taxon>
        <taxon>Brassicaceae</taxon>
        <taxon>Brassiceae</taxon>
        <taxon>Brassica</taxon>
    </lineage>
</organism>
<dbReference type="InterPro" id="IPR051504">
    <property type="entry name" value="Plant_metabolite_acyltrans"/>
</dbReference>
<dbReference type="InterPro" id="IPR023213">
    <property type="entry name" value="CAT-like_dom_sf"/>
</dbReference>
<dbReference type="Pfam" id="PF02458">
    <property type="entry name" value="Transferase"/>
    <property type="match status" value="1"/>
</dbReference>
<dbReference type="PANTHER" id="PTHR31625">
    <property type="match status" value="1"/>
</dbReference>
<sequence length="475" mass="52790">MDKDGDAIKSLHSSLLEKIIKKRFHSSEMVLNIIKISHVSPYADSYCDPLVVPLTFFDLKWLKDSVQQVVFYKLTESSSSREFFYSVIIPKLEASLSLVLGHFLPLAGHVTWNPQDPKPCIVVFPHDTVTLTVSESEEDFSSVSGKGKRLASETRALVTEFPASCDSPCVLSLQVTLFPNQGFCIGITANHAVMDGKTVVNFYKSWAHICKSQTHENILLPDDLTPSSDRTIINVPAYLEAKMLVLQGERTLKIPQAGEIGHDIFRITLELTLENVEKLRERAKSESTRSHSELHLSTFVLAYAYMWTCLVKTHGGQGERPVRLMYAADFRNRLDPPVHEGYLGNCVFPIGCFGHKAKTFLGEDGFVKAVEILGDSVKGLSLLGIEQLCELYVDGKKRVKPGTQLGTIAGSNRFGLYGSDFGWGKPVNTEFVSIDRNEAFSMSERDMSGGVQVGLCLKKHEMNVFISLFNDGLVN</sequence>
<gene>
    <name evidence="3" type="ORF">DARMORV10_C02P55930.1</name>
</gene>
<keyword evidence="2" id="KW-0012">Acyltransferase</keyword>
<dbReference type="SUPFAM" id="SSF52777">
    <property type="entry name" value="CoA-dependent acyltransferases"/>
    <property type="match status" value="1"/>
</dbReference>
<dbReference type="Gene3D" id="3.30.559.10">
    <property type="entry name" value="Chloramphenicol acetyltransferase-like domain"/>
    <property type="match status" value="2"/>
</dbReference>
<evidence type="ECO:0000256" key="1">
    <source>
        <dbReference type="ARBA" id="ARBA00022679"/>
    </source>
</evidence>
<name>A0A816KVQ7_BRANA</name>
<evidence type="ECO:0000313" key="3">
    <source>
        <dbReference type="EMBL" id="CAF1920551.1"/>
    </source>
</evidence>
<accession>A0A816KVQ7</accession>